<feature type="compositionally biased region" description="Polar residues" evidence="2">
    <location>
        <begin position="824"/>
        <end position="834"/>
    </location>
</feature>
<feature type="coiled-coil region" evidence="1">
    <location>
        <begin position="199"/>
        <end position="226"/>
    </location>
</feature>
<evidence type="ECO:0000313" key="4">
    <source>
        <dbReference type="Proteomes" id="UP000800035"/>
    </source>
</evidence>
<dbReference type="PANTHER" id="PTHR19327">
    <property type="entry name" value="GOLGIN"/>
    <property type="match status" value="1"/>
</dbReference>
<organism evidence="3 4">
    <name type="scientific">Byssothecium circinans</name>
    <dbReference type="NCBI Taxonomy" id="147558"/>
    <lineage>
        <taxon>Eukaryota</taxon>
        <taxon>Fungi</taxon>
        <taxon>Dikarya</taxon>
        <taxon>Ascomycota</taxon>
        <taxon>Pezizomycotina</taxon>
        <taxon>Dothideomycetes</taxon>
        <taxon>Pleosporomycetidae</taxon>
        <taxon>Pleosporales</taxon>
        <taxon>Massarineae</taxon>
        <taxon>Massarinaceae</taxon>
        <taxon>Byssothecium</taxon>
    </lineage>
</organism>
<dbReference type="EMBL" id="ML976981">
    <property type="protein sequence ID" value="KAF1961264.1"/>
    <property type="molecule type" value="Genomic_DNA"/>
</dbReference>
<evidence type="ECO:0000256" key="1">
    <source>
        <dbReference type="SAM" id="Coils"/>
    </source>
</evidence>
<feature type="compositionally biased region" description="Polar residues" evidence="2">
    <location>
        <begin position="46"/>
        <end position="63"/>
    </location>
</feature>
<evidence type="ECO:0000256" key="2">
    <source>
        <dbReference type="SAM" id="MobiDB-lite"/>
    </source>
</evidence>
<dbReference type="PANTHER" id="PTHR19327:SF0">
    <property type="entry name" value="GOLGIN SUBFAMILY A MEMBER 4"/>
    <property type="match status" value="1"/>
</dbReference>
<protein>
    <submittedName>
        <fullName evidence="3">Uncharacterized protein</fullName>
    </submittedName>
</protein>
<feature type="region of interest" description="Disordered" evidence="2">
    <location>
        <begin position="43"/>
        <end position="78"/>
    </location>
</feature>
<sequence length="1264" mass="139965">MNVLVPTGPAPKTKDGRVIDQYRPVKDKDTRRESIDRRVALATAPKTFNSGASPSHQTDSPLSLHNGESGHIGSGSSTPLHAVPIAPSIYSTNGLGNATLSVQQMANVINQLNAEKYKSHIVHAEQLEGCTSGTINSLRTIKARKRAQVLAEAERTGKCCGDLVTMPVSGLAPGSLDKTHVTPDPPGHEMQSARGRAEIKALQVEVKNMVKDRKSLEDRIEVLETLLGSGSPEQPKLLSKIPEQISTMETWRKSQSDEVQAVSASLKSLQATMDNLKNWGGSHPGPVTQEHMQSFITERTKAMDKEIDTLKKTLAGKSLPAAHSAPVPDLSKLLEFQQKLESTQVLDKLDTWGDLKKQIDRVAGDEKDTHEIARDLRGRVKDLEKKQDEDYNALRDELKDRNHNVKEALLTRLREFADGLGTYIGPWTMEYGSTGKTVFERLNDLGTAVGQIKAVQHDMAALRRDAITTSDQKALSERMNGMRTTLDSNKQSLVQLKNDSAGVNGRIDQLSTALKTNQDEMKAELETRLSGHVGGRDEHGKALSELQSVVSTTKAQVNEIKTSHEDSKQHLDTKLSHLDRRLSARTNDQDKNMADLKIRVQAIEEKKEVAILKDQLSKQLSDHVDQQKGNLDALKSELKSEISAQIGDQMKKLTALKAQLDSQSKEVQEQEKTLAALKTQLAKPTLRQSVIPERNDEVEKKLHSRLRTELDSVKEDLNKATSTWEERARKIEIQLEDEAAKLQDVSNKVGAQDESLSSFKPRLESAETVLKSIDTQLIADVSDSVQKHGQSLGELSTKMSNVESRLSAREDQFVQLQNRSNTDTALSNTTFPNAQSGLSSSSGQYLTAESEVIRDMMDEINEGADNVTNLSQEIQSIHVTLHELKGTVTTIPTNVAEQVKDKLATFEGKMEEEINNLKSEQSALCQQVQSRVNTPQPTLSAADRKQIEAIATNQAASRERQDALEIKLNGWQGALKSLEQQVLSLPQAPSYTEGRIDIVHAAVRDLEARYQNITTDTIYSQMVHWVMQNYPNAPDFLNQLKANRVLLESLRQSVDRFTSDWKVLSAKTDFAVENSKKAIASADNVEASKQIARLSFLEQRQENMESSLSNMKLPNIMPTEEMRSLTAAIESEKTARASLETQLRDLITTKHDEWKQANDTSVAVAASVSSDLFTNDKEMKKLGERIDELQGSFKNFVSMLGAINLADLRHLCGVYPQILRSLYQLRSVVVDINMNLPGGGLKFNFDDISPPPSAKDAMTTTMKG</sequence>
<dbReference type="AlphaFoldDB" id="A0A6A5U9A7"/>
<keyword evidence="4" id="KW-1185">Reference proteome</keyword>
<accession>A0A6A5U9A7</accession>
<dbReference type="Proteomes" id="UP000800035">
    <property type="component" value="Unassembled WGS sequence"/>
</dbReference>
<keyword evidence="1" id="KW-0175">Coiled coil</keyword>
<dbReference type="OrthoDB" id="3801531at2759"/>
<proteinExistence type="predicted"/>
<name>A0A6A5U9A7_9PLEO</name>
<reference evidence="3" key="1">
    <citation type="journal article" date="2020" name="Stud. Mycol.">
        <title>101 Dothideomycetes genomes: a test case for predicting lifestyles and emergence of pathogens.</title>
        <authorList>
            <person name="Haridas S."/>
            <person name="Albert R."/>
            <person name="Binder M."/>
            <person name="Bloem J."/>
            <person name="Labutti K."/>
            <person name="Salamov A."/>
            <person name="Andreopoulos B."/>
            <person name="Baker S."/>
            <person name="Barry K."/>
            <person name="Bills G."/>
            <person name="Bluhm B."/>
            <person name="Cannon C."/>
            <person name="Castanera R."/>
            <person name="Culley D."/>
            <person name="Daum C."/>
            <person name="Ezra D."/>
            <person name="Gonzalez J."/>
            <person name="Henrissat B."/>
            <person name="Kuo A."/>
            <person name="Liang C."/>
            <person name="Lipzen A."/>
            <person name="Lutzoni F."/>
            <person name="Magnuson J."/>
            <person name="Mondo S."/>
            <person name="Nolan M."/>
            <person name="Ohm R."/>
            <person name="Pangilinan J."/>
            <person name="Park H.-J."/>
            <person name="Ramirez L."/>
            <person name="Alfaro M."/>
            <person name="Sun H."/>
            <person name="Tritt A."/>
            <person name="Yoshinaga Y."/>
            <person name="Zwiers L.-H."/>
            <person name="Turgeon B."/>
            <person name="Goodwin S."/>
            <person name="Spatafora J."/>
            <person name="Crous P."/>
            <person name="Grigoriev I."/>
        </authorList>
    </citation>
    <scope>NUCLEOTIDE SEQUENCE</scope>
    <source>
        <strain evidence="3">CBS 675.92</strain>
    </source>
</reference>
<dbReference type="Gene3D" id="1.10.287.1490">
    <property type="match status" value="1"/>
</dbReference>
<evidence type="ECO:0000313" key="3">
    <source>
        <dbReference type="EMBL" id="KAF1961264.1"/>
    </source>
</evidence>
<gene>
    <name evidence="3" type="ORF">CC80DRAFT_234480</name>
</gene>
<feature type="coiled-coil region" evidence="1">
    <location>
        <begin position="586"/>
        <end position="748"/>
    </location>
</feature>
<feature type="region of interest" description="Disordered" evidence="2">
    <location>
        <begin position="824"/>
        <end position="843"/>
    </location>
</feature>